<dbReference type="Proteomes" id="UP000663889">
    <property type="component" value="Unassembled WGS sequence"/>
</dbReference>
<evidence type="ECO:0000313" key="9">
    <source>
        <dbReference type="EMBL" id="CAF3774000.1"/>
    </source>
</evidence>
<dbReference type="EMBL" id="CAJNOU010000078">
    <property type="protein sequence ID" value="CAF0851018.1"/>
    <property type="molecule type" value="Genomic_DNA"/>
</dbReference>
<protein>
    <recommendedName>
        <fullName evidence="12">UDP-N-acetylglucosamine--dolichyl-phosphate N-acetylglucosaminephosphotransferase</fullName>
    </recommendedName>
</protein>
<dbReference type="GO" id="GO:0006488">
    <property type="term" value="P:dolichol-linked oligosaccharide biosynthetic process"/>
    <property type="evidence" value="ECO:0007669"/>
    <property type="project" value="InterPro"/>
</dbReference>
<evidence type="ECO:0000313" key="11">
    <source>
        <dbReference type="Proteomes" id="UP000663889"/>
    </source>
</evidence>
<dbReference type="Proteomes" id="UP000663874">
    <property type="component" value="Unassembled WGS sequence"/>
</dbReference>
<dbReference type="Proteomes" id="UP000663882">
    <property type="component" value="Unassembled WGS sequence"/>
</dbReference>
<evidence type="ECO:0000256" key="4">
    <source>
        <dbReference type="ARBA" id="ARBA00022842"/>
    </source>
</evidence>
<sequence>MLLFFIPQIINFLPSIPQLFHFIPCPRHRLPRLNVDLNKLNASEIEFKKKDLKPLGRLMLQFFSAIKFIRYREYKMNDNEIMIVTTNFTIINTILCWTGPLYERTLTKILIFIQIVF</sequence>
<dbReference type="EMBL" id="CAJOAX010002146">
    <property type="protein sequence ID" value="CAF3774000.1"/>
    <property type="molecule type" value="Genomic_DNA"/>
</dbReference>
<keyword evidence="2" id="KW-0808">Transferase</keyword>
<dbReference type="AlphaFoldDB" id="A0A813W5A7"/>
<evidence type="ECO:0000256" key="2">
    <source>
        <dbReference type="ARBA" id="ARBA00022676"/>
    </source>
</evidence>
<keyword evidence="2" id="KW-0328">Glycosyltransferase</keyword>
<dbReference type="PANTHER" id="PTHR10571:SF0">
    <property type="entry name" value="UDP-N-ACETYLGLUCOSAMINE--DOLICHYL-PHOSPHATE N-ACETYLGLUCOSAMINEPHOSPHOTRANSFERASE"/>
    <property type="match status" value="1"/>
</dbReference>
<evidence type="ECO:0000256" key="1">
    <source>
        <dbReference type="ARBA" id="ARBA00004127"/>
    </source>
</evidence>
<reference evidence="7" key="1">
    <citation type="submission" date="2021-02" db="EMBL/GenBank/DDBJ databases">
        <authorList>
            <person name="Nowell W R."/>
        </authorList>
    </citation>
    <scope>NUCLEOTIDE SEQUENCE</scope>
</reference>
<evidence type="ECO:0000313" key="5">
    <source>
        <dbReference type="EMBL" id="CAF0773429.1"/>
    </source>
</evidence>
<dbReference type="Proteomes" id="UP000663870">
    <property type="component" value="Unassembled WGS sequence"/>
</dbReference>
<keyword evidence="3" id="KW-0479">Metal-binding</keyword>
<dbReference type="Proteomes" id="UP000663823">
    <property type="component" value="Unassembled WGS sequence"/>
</dbReference>
<evidence type="ECO:0008006" key="12">
    <source>
        <dbReference type="Google" id="ProtNLM"/>
    </source>
</evidence>
<evidence type="ECO:0000256" key="3">
    <source>
        <dbReference type="ARBA" id="ARBA00022723"/>
    </source>
</evidence>
<dbReference type="EMBL" id="CAJNOL010000037">
    <property type="protein sequence ID" value="CAF0773429.1"/>
    <property type="molecule type" value="Genomic_DNA"/>
</dbReference>
<evidence type="ECO:0000313" key="6">
    <source>
        <dbReference type="EMBL" id="CAF0789954.1"/>
    </source>
</evidence>
<dbReference type="GO" id="GO:0003975">
    <property type="term" value="F:UDP-N-acetylglucosamine-dolichyl-phosphate N-acetylglucosaminephosphotransferase activity"/>
    <property type="evidence" value="ECO:0007669"/>
    <property type="project" value="InterPro"/>
</dbReference>
<evidence type="ECO:0000313" key="8">
    <source>
        <dbReference type="EMBL" id="CAF3663883.1"/>
    </source>
</evidence>
<keyword evidence="4" id="KW-0460">Magnesium</keyword>
<name>A0A813W5A7_9BILA</name>
<evidence type="ECO:0000313" key="7">
    <source>
        <dbReference type="EMBL" id="CAF0851018.1"/>
    </source>
</evidence>
<dbReference type="GO" id="GO:0016757">
    <property type="term" value="F:glycosyltransferase activity"/>
    <property type="evidence" value="ECO:0007669"/>
    <property type="project" value="UniProtKB-KW"/>
</dbReference>
<gene>
    <name evidence="8" type="ORF">FNK824_LOCUS6738</name>
    <name evidence="5" type="ORF">JXQ802_LOCUS2837</name>
    <name evidence="9" type="ORF">OTI717_LOCUS16815</name>
    <name evidence="6" type="ORF">RFH988_LOCUS3374</name>
    <name evidence="7" type="ORF">SEV965_LOCUS3105</name>
</gene>
<dbReference type="PANTHER" id="PTHR10571">
    <property type="entry name" value="UDP-N-ACETYLGLUCOSAMINE--DOLICHYL-PHOSPHATE N-ACETYLGLUCOSAMINEPHOSPHOTRANSFERASE"/>
    <property type="match status" value="1"/>
</dbReference>
<comment type="caution">
    <text evidence="7">The sequence shown here is derived from an EMBL/GenBank/DDBJ whole genome shotgun (WGS) entry which is preliminary data.</text>
</comment>
<dbReference type="OrthoDB" id="10262326at2759"/>
<dbReference type="GO" id="GO:0046872">
    <property type="term" value="F:metal ion binding"/>
    <property type="evidence" value="ECO:0007669"/>
    <property type="project" value="UniProtKB-KW"/>
</dbReference>
<keyword evidence="10" id="KW-1185">Reference proteome</keyword>
<evidence type="ECO:0000313" key="10">
    <source>
        <dbReference type="Proteomes" id="UP000663870"/>
    </source>
</evidence>
<dbReference type="EMBL" id="CAJNOO010000080">
    <property type="protein sequence ID" value="CAF0789954.1"/>
    <property type="molecule type" value="Genomic_DNA"/>
</dbReference>
<dbReference type="GO" id="GO:0016020">
    <property type="term" value="C:membrane"/>
    <property type="evidence" value="ECO:0007669"/>
    <property type="project" value="TreeGrafter"/>
</dbReference>
<dbReference type="EMBL" id="CAJOBE010000595">
    <property type="protein sequence ID" value="CAF3663883.1"/>
    <property type="molecule type" value="Genomic_DNA"/>
</dbReference>
<accession>A0A813W5A7</accession>
<dbReference type="GO" id="GO:0012505">
    <property type="term" value="C:endomembrane system"/>
    <property type="evidence" value="ECO:0007669"/>
    <property type="project" value="UniProtKB-SubCell"/>
</dbReference>
<comment type="subcellular location">
    <subcellularLocation>
        <location evidence="1">Endomembrane system</location>
        <topology evidence="1">Multi-pass membrane protein</topology>
    </subcellularLocation>
</comment>
<dbReference type="InterPro" id="IPR033895">
    <property type="entry name" value="GPT"/>
</dbReference>
<proteinExistence type="predicted"/>
<organism evidence="7 11">
    <name type="scientific">Rotaria sordida</name>
    <dbReference type="NCBI Taxonomy" id="392033"/>
    <lineage>
        <taxon>Eukaryota</taxon>
        <taxon>Metazoa</taxon>
        <taxon>Spiralia</taxon>
        <taxon>Gnathifera</taxon>
        <taxon>Rotifera</taxon>
        <taxon>Eurotatoria</taxon>
        <taxon>Bdelloidea</taxon>
        <taxon>Philodinida</taxon>
        <taxon>Philodinidae</taxon>
        <taxon>Rotaria</taxon>
    </lineage>
</organism>